<evidence type="ECO:0000313" key="1">
    <source>
        <dbReference type="EMBL" id="QLH50248.1"/>
    </source>
</evidence>
<evidence type="ECO:0000313" key="2">
    <source>
        <dbReference type="Proteomes" id="UP000509684"/>
    </source>
</evidence>
<sequence>MTPEQLQTLHAAIFAETDPGFVELRQSGATGAMAEWYSSPADPTYLVWRTDARTADILDAIAFDKYTPTDPPDGTATWTNRVLAAQTKQLNLQIFLQGRETVDASKATVRAGLRDAVIQVPTGASGANVSPGGSSGVNVMTACTRPALRIEKLLAIGQATTGSVTAALMGYEGMVSNEELIQALYLS</sequence>
<dbReference type="AlphaFoldDB" id="A0A7D5ND61"/>
<name>A0A7D5ND61_9PROT</name>
<organism evidence="1 2">
    <name type="scientific">Candidatus Accumulibacter cognatus</name>
    <dbReference type="NCBI Taxonomy" id="2954383"/>
    <lineage>
        <taxon>Bacteria</taxon>
        <taxon>Pseudomonadati</taxon>
        <taxon>Pseudomonadota</taxon>
        <taxon>Betaproteobacteria</taxon>
        <taxon>Candidatus Accumulibacter</taxon>
    </lineage>
</organism>
<accession>A0A7D5ND61</accession>
<dbReference type="EMBL" id="CP058708">
    <property type="protein sequence ID" value="QLH50248.1"/>
    <property type="molecule type" value="Genomic_DNA"/>
</dbReference>
<dbReference type="KEGG" id="acog:HWD57_10995"/>
<reference evidence="1 2" key="1">
    <citation type="journal article" date="2019" name="Microbiome">
        <title>Annotated bacterial chromosomes from frame-shift-corrected long-read metagenomic data.</title>
        <authorList>
            <person name="Arumugam K."/>
            <person name="Bagci C."/>
            <person name="Bessarab I."/>
            <person name="Beier S."/>
            <person name="Buchfink B."/>
            <person name="Gorska A."/>
            <person name="Qiu G."/>
            <person name="Huson D.H."/>
            <person name="Williams R.B.H."/>
        </authorList>
    </citation>
    <scope>NUCLEOTIDE SEQUENCE [LARGE SCALE GENOMIC DNA]</scope>
    <source>
        <strain evidence="1">SSA1</strain>
    </source>
</reference>
<gene>
    <name evidence="1" type="ORF">HWD57_10995</name>
</gene>
<protein>
    <submittedName>
        <fullName evidence="1">Uncharacterized protein</fullName>
    </submittedName>
</protein>
<proteinExistence type="predicted"/>
<dbReference type="Proteomes" id="UP000509684">
    <property type="component" value="Chromosome"/>
</dbReference>